<feature type="compositionally biased region" description="Polar residues" evidence="3">
    <location>
        <begin position="1980"/>
        <end position="1997"/>
    </location>
</feature>
<feature type="compositionally biased region" description="Polar residues" evidence="3">
    <location>
        <begin position="1730"/>
        <end position="1741"/>
    </location>
</feature>
<dbReference type="SUPFAM" id="SSF46689">
    <property type="entry name" value="Homeodomain-like"/>
    <property type="match status" value="1"/>
</dbReference>
<proteinExistence type="predicted"/>
<feature type="compositionally biased region" description="Basic and acidic residues" evidence="3">
    <location>
        <begin position="1243"/>
        <end position="1255"/>
    </location>
</feature>
<feature type="compositionally biased region" description="Polar residues" evidence="3">
    <location>
        <begin position="302"/>
        <end position="314"/>
    </location>
</feature>
<protein>
    <submittedName>
        <fullName evidence="5">Hypp2147 protein</fullName>
    </submittedName>
</protein>
<evidence type="ECO:0000256" key="3">
    <source>
        <dbReference type="SAM" id="MobiDB-lite"/>
    </source>
</evidence>
<dbReference type="GO" id="GO:0005634">
    <property type="term" value="C:nucleus"/>
    <property type="evidence" value="ECO:0007669"/>
    <property type="project" value="UniProtKB-SubCell"/>
</dbReference>
<feature type="compositionally biased region" description="Basic residues" evidence="3">
    <location>
        <begin position="1350"/>
        <end position="1359"/>
    </location>
</feature>
<feature type="compositionally biased region" description="Basic and acidic residues" evidence="3">
    <location>
        <begin position="1636"/>
        <end position="1651"/>
    </location>
</feature>
<feature type="compositionally biased region" description="Polar residues" evidence="3">
    <location>
        <begin position="1803"/>
        <end position="1828"/>
    </location>
</feature>
<feature type="compositionally biased region" description="Polar residues" evidence="3">
    <location>
        <begin position="921"/>
        <end position="932"/>
    </location>
</feature>
<dbReference type="EMBL" id="OV696688">
    <property type="protein sequence ID" value="CAH1259080.1"/>
    <property type="molecule type" value="Genomic_DNA"/>
</dbReference>
<dbReference type="OrthoDB" id="10184561at2759"/>
<feature type="DNA-binding region" description="Homeobox" evidence="1">
    <location>
        <begin position="2118"/>
        <end position="2179"/>
    </location>
</feature>
<dbReference type="Proteomes" id="UP000838412">
    <property type="component" value="Chromosome 3"/>
</dbReference>
<evidence type="ECO:0000256" key="2">
    <source>
        <dbReference type="RuleBase" id="RU000682"/>
    </source>
</evidence>
<feature type="region of interest" description="Disordered" evidence="3">
    <location>
        <begin position="102"/>
        <end position="130"/>
    </location>
</feature>
<dbReference type="InterPro" id="IPR009057">
    <property type="entry name" value="Homeodomain-like_sf"/>
</dbReference>
<sequence length="2238" mass="254128">MERGFVCRVTGLLRGGVDNEGRPALNVVTGIIKGTCRKGANEEEQHIRPARTIQHLSETVSRRNRQSKDITKDLTHKLNLNTNPEEDNSLDSTLTAIKDHLQSHSDNRNDTNVLEKTSTSHSATYHQSKDQKFKSMHCTIHDNIVTCYDRENKSERQDFRIPDALNVAHVSKVDLTPDPNRVISIVSVPVDTKESHKGQETHSCSHSDQEIDQNNMNQVHGTVTDYHRQYPNNTIQNARYYQELAKNTRLQTSNFIDQSKFQRQSGQCTTACCVNCAGTVDQLIPQIAPYSSPEIGNEPLASRTSTARAPSTEPTVPIEQNGVGAYERSHGQYGTPNHLISTEHRGTPNQPRCPRSYPLESVSTENVQQSRCHFDGRSSVPHRVEGVSPSPRRFPSNPARRGSLTSSGLGSSPRSNMSRFGSSSSIASYTSEDSVFCSTTGEPGPNGFEHSTANDAMRQDRASWHVTTNGRRSSNATCRNERVGSVEIVYADQHGRHPSREQHMRIVPQNYNMYGHHYHDPSGLTALTMNTADSNPLNQFHQHPPVAINQDISLVPGYRHAQERPTATYRGHTGATQASTALTTLAEKVNVRRPVVQQLPVISEVFTCNFGGSAVMESEQQPNIVSPYIVHFDDDGKVKRTETTSAGNRETYQSVNVPVLPRPPPSYEEALKNIIRHSGDQNGQRDVVPYTQASLQVQTPQDARNVWYQLHSSPRFIRTPQTTQTEVRTSPKKARRRSKKFWKQVNVSDKARRRKSKSPRAQLEKVPQESANAADGTQEETSSVSHQLHSTEEVASEAAEEVASEVVSQTQQPIQLQEPTVAPDSTSEQAHQIRCRLQSTQQVASEAPQTQQPKQPVEPAIAPESTAEQEQNRRCQLHSRQQFASEAHLAQQPKQSEVHVTNSAPEQAHTARCQLDSTQHIAQDASQTQQPKEPQVHVLPDSTPEQARRARCQVDSAQQVTPETPPKQRPEEPQVHVICDSTPNETQDNRCRLHPSEQVAPEAVQTQQPNLPQERAVVADSTQKQTQDITCQLHSTQSAAPEAPMIRQPKQAQVHVTDSATKQRQSVWCQVYSTQQVALKATPTQQPSEPQVHVFIPDSTPKDVQRVWRQLHSEQKEASPTQQPNQPQVHVTIPDSTPKQAPNTLHQLHLTQQAAESPEPPRPQPSEAVNMPNATRDENMQLLQQNQKTLEDLTKAVASLEAAIQQLRHHQQSQNLPPNPVHLQDVSSLSTQQQHPPTQGLTRKSEREAPMHEKTLPPAVKDIQTRLDELTRSMTGIRSNINSKSQAEVTQNDPNYHNSPALSIPCEKQVNIANLIEPWKRTSSPMPATTLHYPAQTVSNPIHKRIGLQHTATKGHHRSVQQSDPGKVNRQKTTFNSGFPNSNASREVPYTNPSIFPLRKYGAHLQNTGQAYLEDAFTGRPAEKSREGGYVFNGVWRSHKDQIVPNVDMSYSLHSTPEIHIQRPKRAEATCSKAQTEEGQNGTKGSEQQHCTLEYQRQSLEVLGSNQQNNQREADMHGCRENVQLSEEGHDISTVTQQPENTEQCHHDQGTFHTYTGKEHMKKEAEMQFQKESSEEIEGQHQQHIQLTEEDHGGQITTQHLDQMDQCQQDQETFQTYDGQEHIKIEGAQYQIQSLEEKQQNEKQETDKHEYQQQPQLPGKSNDCSMVTEQPDNIEQNQEESFQTNARQEHVHIRKEGETDYQQKSHEKLEGQQQSTQREAENYKQLLQPEGSQGDSMVTQHSMDHVDQFQQEPLKAHVKKEREIQCQKESLEELEDQQQNNQQNADSHQYHGQPQLPPEETHNVQSSIQQSDELEQSFQEPCQTQTVQDHFKKEEGTRYQNESLEEHECQQQGNQQETDRHRYQEQHQLTEGTHDVQTNIQQSDNLDQCLQEPCRAKAVQDHLSKEGETQWQKESLERLEAQQRQGADRNEYKEQIELPKEAHDCQSSIQQSNILDQRFQETCQTQVVHDHFKKKEETHQYQSKSVEGTEGPQQDNQPETDRNECQDQVQIPKECHDGAMVTQQPDNWKQRLRKSTQTQNVQEHKQEGKTDGQQPDQAITEKESRRKRRIPSGDQSKSDPEEINASIKLRRFATMEMQKGTSKDHTKVILKTTKWAVINKPWTQLNKAQHDRLEEVFQVWKHRRVEKTLIFQLSEELNLPERQIKMWFYNRKEREAKSKEFLTKKTPDVFRCSTTLFDSGCHLDPLAALRTNPRQLSVEDCAVVVQHLQIQLNKIINP</sequence>
<feature type="compositionally biased region" description="Polar residues" evidence="3">
    <location>
        <begin position="809"/>
        <end position="830"/>
    </location>
</feature>
<feature type="region of interest" description="Disordered" evidence="3">
    <location>
        <begin position="715"/>
        <end position="908"/>
    </location>
</feature>
<dbReference type="Gene3D" id="1.10.10.60">
    <property type="entry name" value="Homeodomain-like"/>
    <property type="match status" value="1"/>
</dbReference>
<evidence type="ECO:0000256" key="1">
    <source>
        <dbReference type="PROSITE-ProRule" id="PRU00108"/>
    </source>
</evidence>
<keyword evidence="6" id="KW-1185">Reference proteome</keyword>
<feature type="compositionally biased region" description="Basic and acidic residues" evidence="3">
    <location>
        <begin position="1687"/>
        <end position="1710"/>
    </location>
</feature>
<feature type="region of interest" description="Disordered" evidence="3">
    <location>
        <begin position="1974"/>
        <end position="2007"/>
    </location>
</feature>
<evidence type="ECO:0000313" key="5">
    <source>
        <dbReference type="EMBL" id="CAH1259080.1"/>
    </source>
</evidence>
<organism evidence="5 6">
    <name type="scientific">Branchiostoma lanceolatum</name>
    <name type="common">Common lancelet</name>
    <name type="synonym">Amphioxus lanceolatum</name>
    <dbReference type="NCBI Taxonomy" id="7740"/>
    <lineage>
        <taxon>Eukaryota</taxon>
        <taxon>Metazoa</taxon>
        <taxon>Chordata</taxon>
        <taxon>Cephalochordata</taxon>
        <taxon>Leptocardii</taxon>
        <taxon>Amphioxiformes</taxon>
        <taxon>Branchiostomatidae</taxon>
        <taxon>Branchiostoma</taxon>
    </lineage>
</organism>
<feature type="region of interest" description="Disordered" evidence="3">
    <location>
        <begin position="1275"/>
        <end position="1302"/>
    </location>
</feature>
<feature type="compositionally biased region" description="Basic and acidic residues" evidence="3">
    <location>
        <begin position="1760"/>
        <end position="1771"/>
    </location>
</feature>
<feature type="compositionally biased region" description="Polar residues" evidence="3">
    <location>
        <begin position="1472"/>
        <end position="1488"/>
    </location>
</feature>
<feature type="region of interest" description="Disordered" evidence="3">
    <location>
        <begin position="58"/>
        <end position="90"/>
    </location>
</feature>
<feature type="region of interest" description="Disordered" evidence="3">
    <location>
        <begin position="2023"/>
        <end position="2084"/>
    </location>
</feature>
<evidence type="ECO:0000313" key="6">
    <source>
        <dbReference type="Proteomes" id="UP000838412"/>
    </source>
</evidence>
<feature type="compositionally biased region" description="Polar residues" evidence="3">
    <location>
        <begin position="361"/>
        <end position="371"/>
    </location>
</feature>
<feature type="compositionally biased region" description="Low complexity" evidence="3">
    <location>
        <begin position="400"/>
        <end position="425"/>
    </location>
</feature>
<dbReference type="InterPro" id="IPR001356">
    <property type="entry name" value="HD"/>
</dbReference>
<feature type="region of interest" description="Disordered" evidence="3">
    <location>
        <begin position="1350"/>
        <end position="1388"/>
    </location>
</feature>
<feature type="region of interest" description="Disordered" evidence="3">
    <location>
        <begin position="1206"/>
        <end position="1263"/>
    </location>
</feature>
<feature type="region of interest" description="Disordered" evidence="3">
    <location>
        <begin position="921"/>
        <end position="974"/>
    </location>
</feature>
<feature type="compositionally biased region" description="Polar residues" evidence="3">
    <location>
        <begin position="1225"/>
        <end position="1242"/>
    </location>
</feature>
<comment type="subcellular location">
    <subcellularLocation>
        <location evidence="1 2">Nucleus</location>
    </subcellularLocation>
</comment>
<feature type="compositionally biased region" description="Polar residues" evidence="3">
    <location>
        <begin position="110"/>
        <end position="126"/>
    </location>
</feature>
<dbReference type="Pfam" id="PF00046">
    <property type="entry name" value="Homeodomain"/>
    <property type="match status" value="1"/>
</dbReference>
<feature type="compositionally biased region" description="Polar residues" evidence="3">
    <location>
        <begin position="837"/>
        <end position="854"/>
    </location>
</feature>
<feature type="compositionally biased region" description="Polar residues" evidence="3">
    <location>
        <begin position="1662"/>
        <end position="1686"/>
    </location>
</feature>
<feature type="region of interest" description="Disordered" evidence="3">
    <location>
        <begin position="291"/>
        <end position="425"/>
    </location>
</feature>
<feature type="region of interest" description="Disordered" evidence="3">
    <location>
        <begin position="1900"/>
        <end position="1947"/>
    </location>
</feature>
<feature type="compositionally biased region" description="Polar residues" evidence="3">
    <location>
        <begin position="719"/>
        <end position="728"/>
    </location>
</feature>
<keyword evidence="1 2" id="KW-0371">Homeobox</keyword>
<dbReference type="PROSITE" id="PS50071">
    <property type="entry name" value="HOMEOBOX_2"/>
    <property type="match status" value="1"/>
</dbReference>
<feature type="compositionally biased region" description="Polar residues" evidence="3">
    <location>
        <begin position="779"/>
        <end position="788"/>
    </location>
</feature>
<feature type="domain" description="Homeobox" evidence="4">
    <location>
        <begin position="2116"/>
        <end position="2178"/>
    </location>
</feature>
<keyword evidence="1 2" id="KW-0238">DNA-binding</keyword>
<dbReference type="SMART" id="SM00389">
    <property type="entry name" value="HOX"/>
    <property type="match status" value="1"/>
</dbReference>
<gene>
    <name evidence="5" type="primary">Hypp2147</name>
    <name evidence="5" type="ORF">BLAG_LOCUS16465</name>
</gene>
<feature type="region of interest" description="Disordered" evidence="3">
    <location>
        <begin position="1459"/>
        <end position="1488"/>
    </location>
</feature>
<feature type="compositionally biased region" description="Polar residues" evidence="3">
    <location>
        <begin position="1275"/>
        <end position="1301"/>
    </location>
</feature>
<feature type="compositionally biased region" description="Polar residues" evidence="3">
    <location>
        <begin position="1371"/>
        <end position="1385"/>
    </location>
</feature>
<feature type="compositionally biased region" description="Basic residues" evidence="3">
    <location>
        <begin position="730"/>
        <end position="742"/>
    </location>
</feature>
<dbReference type="GO" id="GO:0003677">
    <property type="term" value="F:DNA binding"/>
    <property type="evidence" value="ECO:0007669"/>
    <property type="project" value="UniProtKB-UniRule"/>
</dbReference>
<feature type="compositionally biased region" description="Polar residues" evidence="3">
    <location>
        <begin position="1118"/>
        <end position="1151"/>
    </location>
</feature>
<accession>A0A8J9ZRP0</accession>
<name>A0A8J9ZRP0_BRALA</name>
<dbReference type="CDD" id="cd00086">
    <property type="entry name" value="homeodomain"/>
    <property type="match status" value="1"/>
</dbReference>
<feature type="region of interest" description="Disordered" evidence="3">
    <location>
        <begin position="1636"/>
        <end position="1870"/>
    </location>
</feature>
<feature type="compositionally biased region" description="Basic and acidic residues" evidence="3">
    <location>
        <begin position="1914"/>
        <end position="1944"/>
    </location>
</feature>
<feature type="compositionally biased region" description="Basic and acidic residues" evidence="3">
    <location>
        <begin position="66"/>
        <end position="76"/>
    </location>
</feature>
<reference evidence="5" key="1">
    <citation type="submission" date="2022-01" db="EMBL/GenBank/DDBJ databases">
        <authorList>
            <person name="Braso-Vives M."/>
        </authorList>
    </citation>
    <scope>NUCLEOTIDE SEQUENCE</scope>
</reference>
<evidence type="ECO:0000259" key="4">
    <source>
        <dbReference type="PROSITE" id="PS50071"/>
    </source>
</evidence>
<keyword evidence="1 2" id="KW-0539">Nucleus</keyword>
<feature type="compositionally biased region" description="Acidic residues" evidence="3">
    <location>
        <begin position="794"/>
        <end position="803"/>
    </location>
</feature>
<feature type="compositionally biased region" description="Polar residues" evidence="3">
    <location>
        <begin position="892"/>
        <end position="905"/>
    </location>
</feature>
<feature type="region of interest" description="Disordered" evidence="3">
    <location>
        <begin position="1112"/>
        <end position="1172"/>
    </location>
</feature>